<sequence length="1018" mass="108375">MDIVDEVVKHFRKADCPSKVGQQTRQLGATHSYNVVSDGGSANKNLRIPPLVQWRTPPEFVLRNDWLVADGEESKEIEAQKHRETRVLEAVYPCVSAIPPNPLISSDVEGEFYDDTCTPIVPITPIEERAMDLSSSETSSSNISIDSPPKNLLQGPSTSETLSISPCRSALSQDSSNCGKSSLMVSHGLDINLAIATAAAADAILKSRESGSLIDPHLLIKFLKNPEMTQKLINEHRLSSVTETGISGSKVSVAAAPLPSSQLFIEKSDDENNKPADAGAETIRRPMINQSSSAHFKTGTESGSMPIQTLVSCLRSSSDRRIRGASHENNQPVNSRNIAATQTAEQLVAADTRMGKGSRTKHVMSSVPRTSSCDVPSKTCTMNQPISARSQIVTKPIKQSLATSPQTGSFSQSKRAASSVSLLSSASSAPDLLSKNPTNEHGKLAGIGNVAMPSPVTATGSAPKTQVLSVFTSEHNQQTNTGKLGVPKPVGVQSVAADTSFDTGFRVKRAMPLASLPISIYDLPDNKLSSEHNVEANTEKQAVSKAVVTPSIAVNTGTQTGYRTNAGTPPASLTSLVHDLPAEISISEHSHPVNSGNVVVSLPAVTESVAANTGTGTGLRIKAVTAAPVSLASIVHDLPVKKLISEHNPQVDTGNVVVPKPAVTQSIAANAGKEMGFRINTVTPPQSFQTPHPECVAVPRPLMQSLDVNPMNGIGCRPIAAPPSVPFRSSIPDVYNNKYSSGPSQLANAVAGLVAENRPLHTPRVNVVAGPMTGNQPPSLSRINAALLGAPPNFGSLLGAKPVHLMGQNHDICRFKKLIDDHGAHVVGGNAPVAGTNPTFFTPSKPELDMLRKMVSSDGFNTNFKIPLPGSGPLLVPSPSMTFGGLAPLDEKMQPQQHIPASFPASPYSAPATTFQPKDAQYHLPLVKQHNREPELFQQYKPQNYVKGSEDTQNVQVMESEQKILKPCLYINKPQGCRYGARCRFQHDHLSKPWRSGGVLQGPSGKRMRSDEELTGGI</sequence>
<dbReference type="EMBL" id="CM044701">
    <property type="protein sequence ID" value="KAI5684098.1"/>
    <property type="molecule type" value="Genomic_DNA"/>
</dbReference>
<protein>
    <submittedName>
        <fullName evidence="1">Uncharacterized protein</fullName>
    </submittedName>
</protein>
<dbReference type="Proteomes" id="UP001060085">
    <property type="component" value="Linkage Group LG01"/>
</dbReference>
<accession>A0ACC0CGK8</accession>
<evidence type="ECO:0000313" key="1">
    <source>
        <dbReference type="EMBL" id="KAI5684098.1"/>
    </source>
</evidence>
<comment type="caution">
    <text evidence="1">The sequence shown here is derived from an EMBL/GenBank/DDBJ whole genome shotgun (WGS) entry which is preliminary data.</text>
</comment>
<organism evidence="1 2">
    <name type="scientific">Catharanthus roseus</name>
    <name type="common">Madagascar periwinkle</name>
    <name type="synonym">Vinca rosea</name>
    <dbReference type="NCBI Taxonomy" id="4058"/>
    <lineage>
        <taxon>Eukaryota</taxon>
        <taxon>Viridiplantae</taxon>
        <taxon>Streptophyta</taxon>
        <taxon>Embryophyta</taxon>
        <taxon>Tracheophyta</taxon>
        <taxon>Spermatophyta</taxon>
        <taxon>Magnoliopsida</taxon>
        <taxon>eudicotyledons</taxon>
        <taxon>Gunneridae</taxon>
        <taxon>Pentapetalae</taxon>
        <taxon>asterids</taxon>
        <taxon>lamiids</taxon>
        <taxon>Gentianales</taxon>
        <taxon>Apocynaceae</taxon>
        <taxon>Rauvolfioideae</taxon>
        <taxon>Vinceae</taxon>
        <taxon>Catharanthinae</taxon>
        <taxon>Catharanthus</taxon>
    </lineage>
</organism>
<reference evidence="2" key="1">
    <citation type="journal article" date="2023" name="Nat. Plants">
        <title>Single-cell RNA sequencing provides a high-resolution roadmap for understanding the multicellular compartmentation of specialized metabolism.</title>
        <authorList>
            <person name="Sun S."/>
            <person name="Shen X."/>
            <person name="Li Y."/>
            <person name="Li Y."/>
            <person name="Wang S."/>
            <person name="Li R."/>
            <person name="Zhang H."/>
            <person name="Shen G."/>
            <person name="Guo B."/>
            <person name="Wei J."/>
            <person name="Xu J."/>
            <person name="St-Pierre B."/>
            <person name="Chen S."/>
            <person name="Sun C."/>
        </authorList>
    </citation>
    <scope>NUCLEOTIDE SEQUENCE [LARGE SCALE GENOMIC DNA]</scope>
</reference>
<gene>
    <name evidence="1" type="ORF">M9H77_05326</name>
</gene>
<proteinExistence type="predicted"/>
<keyword evidence="2" id="KW-1185">Reference proteome</keyword>
<evidence type="ECO:0000313" key="2">
    <source>
        <dbReference type="Proteomes" id="UP001060085"/>
    </source>
</evidence>
<name>A0ACC0CGK8_CATRO</name>